<proteinExistence type="predicted"/>
<protein>
    <submittedName>
        <fullName evidence="1">Putative exported protein</fullName>
    </submittedName>
</protein>
<gene>
    <name evidence="1" type="primary">STY2361</name>
    <name evidence="1" type="ORF">NCTC10252_04589</name>
</gene>
<evidence type="ECO:0000313" key="1">
    <source>
        <dbReference type="EMBL" id="SUF59231.1"/>
    </source>
</evidence>
<name>A0A379QSE1_SALER</name>
<sequence length="139" mass="16244">MKHFMIYLFVFFCVWGECSLAIAETQWDGEFSVEELGEELNDGSQVFLRYDFKINSKNNHAFLSMTTWHAGIPCIGDYYLKTTSDILELYYSNIEKNACPYPSPQFKIKIKGNKYYIKSMMFAYAGRGKWLPLEHITSK</sequence>
<dbReference type="Proteomes" id="UP000254597">
    <property type="component" value="Unassembled WGS sequence"/>
</dbReference>
<evidence type="ECO:0000313" key="2">
    <source>
        <dbReference type="Proteomes" id="UP000254597"/>
    </source>
</evidence>
<reference evidence="1 2" key="1">
    <citation type="submission" date="2018-06" db="EMBL/GenBank/DDBJ databases">
        <authorList>
            <consortium name="Pathogen Informatics"/>
            <person name="Doyle S."/>
        </authorList>
    </citation>
    <scope>NUCLEOTIDE SEQUENCE [LARGE SCALE GENOMIC DNA]</scope>
    <source>
        <strain evidence="1 2">NCTC10252</strain>
    </source>
</reference>
<dbReference type="EMBL" id="UGWP01000004">
    <property type="protein sequence ID" value="SUF59231.1"/>
    <property type="molecule type" value="Genomic_DNA"/>
</dbReference>
<dbReference type="AlphaFoldDB" id="A0A379QSE1"/>
<organism evidence="1 2">
    <name type="scientific">Salmonella enterica</name>
    <name type="common">Salmonella choleraesuis</name>
    <dbReference type="NCBI Taxonomy" id="28901"/>
    <lineage>
        <taxon>Bacteria</taxon>
        <taxon>Pseudomonadati</taxon>
        <taxon>Pseudomonadota</taxon>
        <taxon>Gammaproteobacteria</taxon>
        <taxon>Enterobacterales</taxon>
        <taxon>Enterobacteriaceae</taxon>
        <taxon>Salmonella</taxon>
    </lineage>
</organism>
<accession>A0A379QSE1</accession>